<proteinExistence type="predicted"/>
<keyword evidence="3" id="KW-1185">Reference proteome</keyword>
<dbReference type="Proteomes" id="UP001162131">
    <property type="component" value="Unassembled WGS sequence"/>
</dbReference>
<feature type="coiled-coil region" evidence="1">
    <location>
        <begin position="327"/>
        <end position="382"/>
    </location>
</feature>
<keyword evidence="1" id="KW-0175">Coiled coil</keyword>
<reference evidence="2" key="1">
    <citation type="submission" date="2021-09" db="EMBL/GenBank/DDBJ databases">
        <authorList>
            <consortium name="AG Swart"/>
            <person name="Singh M."/>
            <person name="Singh A."/>
            <person name="Seah K."/>
            <person name="Emmerich C."/>
        </authorList>
    </citation>
    <scope>NUCLEOTIDE SEQUENCE</scope>
    <source>
        <strain evidence="2">ATCC30299</strain>
    </source>
</reference>
<evidence type="ECO:0000313" key="3">
    <source>
        <dbReference type="Proteomes" id="UP001162131"/>
    </source>
</evidence>
<dbReference type="EMBL" id="CAJZBQ010000036">
    <property type="protein sequence ID" value="CAG9324495.1"/>
    <property type="molecule type" value="Genomic_DNA"/>
</dbReference>
<sequence>MESKRVSWKQSKDLSSQYNELASKFDNAIKPLTLEEINSKNRFPQMVWERMDSADNIKKSSEHLRRELELISSKKERDFQSQKGPSESMWKKHEKLLEELESDSELLPKPKNSMQKSSKLSFLDVISNHEVKEFMKKYYKESDEITTKEFIDCLEFEYPLLMDTEGIKEELAQILSIGGQKTISLNALEIFTRDQGLENSIAALKTQIIENIQDSKKQINAQIVDELMDIKDALDIKSQELDQREEEVSFKEKEILDREENLMSDIQERVLTYANQAREKIKSEINVQLKRLKSLEETVSDKLKLLKSKLEPKKTGTDFSKSQDANANKYKARIQSLEKSNEHLKNKLNTIEAESKNDKNAILKLQEEISRLKSRNSMLEQSVMQKSKIIEPEKVVTPTPITVEKESTKLISMTPELSISINTIYTLLNCSRLTVSYIAAPSSPRSVASHRTSIITDDVQGNIGEIYYPSFNTLAPQLIELLPFIDKLKNCQAQFTMLWGLWELLIFAQNNHTDNVERRYCPNNLEFIPSTEVWKKKLAQGKPKSSRRPLYQLFSSNSIHKAIGYYLSKLIEKKGKNQRSKEIIQLSLISSLLALLLSISKKRIEIALLNIKNLITDPDNQDTVVDILLVDIKGSIQTILHFLELSDELSCHAIDILLSLTIDQSYFSYFIQQCQNQQVIITISEACRKVVARGLRSGKAEEFEESLLILLQRLTSQESLRSLFREQGICEILLQRSRNCEDQGFFTSNLNSIIRNLT</sequence>
<name>A0AAU9JK41_9CILI</name>
<feature type="coiled-coil region" evidence="1">
    <location>
        <begin position="227"/>
        <end position="254"/>
    </location>
</feature>
<dbReference type="Gene3D" id="1.25.10.10">
    <property type="entry name" value="Leucine-rich Repeat Variant"/>
    <property type="match status" value="1"/>
</dbReference>
<evidence type="ECO:0000313" key="2">
    <source>
        <dbReference type="EMBL" id="CAG9324495.1"/>
    </source>
</evidence>
<evidence type="ECO:0000256" key="1">
    <source>
        <dbReference type="SAM" id="Coils"/>
    </source>
</evidence>
<dbReference type="InterPro" id="IPR011989">
    <property type="entry name" value="ARM-like"/>
</dbReference>
<accession>A0AAU9JK41</accession>
<gene>
    <name evidence="2" type="ORF">BSTOLATCC_MIC36281</name>
</gene>
<protein>
    <submittedName>
        <fullName evidence="2">Uncharacterized protein</fullName>
    </submittedName>
</protein>
<organism evidence="2 3">
    <name type="scientific">Blepharisma stoltei</name>
    <dbReference type="NCBI Taxonomy" id="1481888"/>
    <lineage>
        <taxon>Eukaryota</taxon>
        <taxon>Sar</taxon>
        <taxon>Alveolata</taxon>
        <taxon>Ciliophora</taxon>
        <taxon>Postciliodesmatophora</taxon>
        <taxon>Heterotrichea</taxon>
        <taxon>Heterotrichida</taxon>
        <taxon>Blepharismidae</taxon>
        <taxon>Blepharisma</taxon>
    </lineage>
</organism>
<comment type="caution">
    <text evidence="2">The sequence shown here is derived from an EMBL/GenBank/DDBJ whole genome shotgun (WGS) entry which is preliminary data.</text>
</comment>
<dbReference type="AlphaFoldDB" id="A0AAU9JK41"/>